<evidence type="ECO:0000256" key="6">
    <source>
        <dbReference type="ARBA" id="ARBA00023136"/>
    </source>
</evidence>
<name>A0A3D9KFY2_9BACL</name>
<dbReference type="Gene3D" id="1.10.3720.10">
    <property type="entry name" value="MetI-like"/>
    <property type="match status" value="1"/>
</dbReference>
<gene>
    <name evidence="9" type="ORF">DFP98_105195</name>
</gene>
<accession>A0A3D9KFY2</accession>
<evidence type="ECO:0000256" key="5">
    <source>
        <dbReference type="ARBA" id="ARBA00022989"/>
    </source>
</evidence>
<feature type="domain" description="ABC transmembrane type-1" evidence="8">
    <location>
        <begin position="71"/>
        <end position="280"/>
    </location>
</feature>
<evidence type="ECO:0000259" key="8">
    <source>
        <dbReference type="PROSITE" id="PS50928"/>
    </source>
</evidence>
<dbReference type="PROSITE" id="PS50928">
    <property type="entry name" value="ABC_TM1"/>
    <property type="match status" value="1"/>
</dbReference>
<dbReference type="EMBL" id="QRDZ01000005">
    <property type="protein sequence ID" value="RED85184.1"/>
    <property type="molecule type" value="Genomic_DNA"/>
</dbReference>
<feature type="transmembrane region" description="Helical" evidence="7">
    <location>
        <begin position="7"/>
        <end position="32"/>
    </location>
</feature>
<evidence type="ECO:0000313" key="9">
    <source>
        <dbReference type="EMBL" id="RED85184.1"/>
    </source>
</evidence>
<evidence type="ECO:0000256" key="2">
    <source>
        <dbReference type="ARBA" id="ARBA00022448"/>
    </source>
</evidence>
<feature type="transmembrane region" description="Helical" evidence="7">
    <location>
        <begin position="179"/>
        <end position="201"/>
    </location>
</feature>
<dbReference type="PROSITE" id="PS51257">
    <property type="entry name" value="PROKAR_LIPOPROTEIN"/>
    <property type="match status" value="1"/>
</dbReference>
<keyword evidence="4 7" id="KW-0812">Transmembrane</keyword>
<keyword evidence="10" id="KW-1185">Reference proteome</keyword>
<keyword evidence="3" id="KW-1003">Cell membrane</keyword>
<dbReference type="RefSeq" id="WP_246016464.1">
    <property type="nucleotide sequence ID" value="NZ_QRDZ01000005.1"/>
</dbReference>
<dbReference type="GO" id="GO:0005886">
    <property type="term" value="C:plasma membrane"/>
    <property type="evidence" value="ECO:0007669"/>
    <property type="project" value="UniProtKB-SubCell"/>
</dbReference>
<feature type="transmembrane region" description="Helical" evidence="7">
    <location>
        <begin position="261"/>
        <end position="280"/>
    </location>
</feature>
<evidence type="ECO:0000256" key="7">
    <source>
        <dbReference type="RuleBase" id="RU363032"/>
    </source>
</evidence>
<dbReference type="CDD" id="cd06261">
    <property type="entry name" value="TM_PBP2"/>
    <property type="match status" value="1"/>
</dbReference>
<dbReference type="InterPro" id="IPR035906">
    <property type="entry name" value="MetI-like_sf"/>
</dbReference>
<feature type="transmembrane region" description="Helical" evidence="7">
    <location>
        <begin position="71"/>
        <end position="94"/>
    </location>
</feature>
<proteinExistence type="inferred from homology"/>
<dbReference type="Pfam" id="PF00528">
    <property type="entry name" value="BPD_transp_1"/>
    <property type="match status" value="1"/>
</dbReference>
<comment type="similarity">
    <text evidence="7">Belongs to the binding-protein-dependent transport system permease family.</text>
</comment>
<evidence type="ECO:0000256" key="4">
    <source>
        <dbReference type="ARBA" id="ARBA00022692"/>
    </source>
</evidence>
<dbReference type="Proteomes" id="UP000256977">
    <property type="component" value="Unassembled WGS sequence"/>
</dbReference>
<evidence type="ECO:0000256" key="1">
    <source>
        <dbReference type="ARBA" id="ARBA00004651"/>
    </source>
</evidence>
<organism evidence="9 10">
    <name type="scientific">Cohnella phaseoli</name>
    <dbReference type="NCBI Taxonomy" id="456490"/>
    <lineage>
        <taxon>Bacteria</taxon>
        <taxon>Bacillati</taxon>
        <taxon>Bacillota</taxon>
        <taxon>Bacilli</taxon>
        <taxon>Bacillales</taxon>
        <taxon>Paenibacillaceae</taxon>
        <taxon>Cohnella</taxon>
    </lineage>
</organism>
<comment type="caution">
    <text evidence="9">The sequence shown here is derived from an EMBL/GenBank/DDBJ whole genome shotgun (WGS) entry which is preliminary data.</text>
</comment>
<keyword evidence="6 7" id="KW-0472">Membrane</keyword>
<evidence type="ECO:0000256" key="3">
    <source>
        <dbReference type="ARBA" id="ARBA00022475"/>
    </source>
</evidence>
<dbReference type="AlphaFoldDB" id="A0A3D9KFY2"/>
<dbReference type="InterPro" id="IPR000515">
    <property type="entry name" value="MetI-like"/>
</dbReference>
<dbReference type="PANTHER" id="PTHR43744:SF9">
    <property type="entry name" value="POLYGALACTURONAN_RHAMNOGALACTURONAN TRANSPORT SYSTEM PERMEASE PROTEIN YTCP"/>
    <property type="match status" value="1"/>
</dbReference>
<dbReference type="PANTHER" id="PTHR43744">
    <property type="entry name" value="ABC TRANSPORTER PERMEASE PROTEIN MG189-RELATED-RELATED"/>
    <property type="match status" value="1"/>
</dbReference>
<evidence type="ECO:0000313" key="10">
    <source>
        <dbReference type="Proteomes" id="UP000256977"/>
    </source>
</evidence>
<keyword evidence="5 7" id="KW-1133">Transmembrane helix</keyword>
<comment type="subcellular location">
    <subcellularLocation>
        <location evidence="1 7">Cell membrane</location>
        <topology evidence="1 7">Multi-pass membrane protein</topology>
    </subcellularLocation>
</comment>
<feature type="transmembrane region" description="Helical" evidence="7">
    <location>
        <begin position="106"/>
        <end position="125"/>
    </location>
</feature>
<feature type="transmembrane region" description="Helical" evidence="7">
    <location>
        <begin position="137"/>
        <end position="158"/>
    </location>
</feature>
<protein>
    <submittedName>
        <fullName evidence="9">Putative aldouronate transport system permease protein</fullName>
    </submittedName>
</protein>
<dbReference type="GO" id="GO:0055085">
    <property type="term" value="P:transmembrane transport"/>
    <property type="evidence" value="ECO:0007669"/>
    <property type="project" value="InterPro"/>
</dbReference>
<reference evidence="9 10" key="1">
    <citation type="submission" date="2018-07" db="EMBL/GenBank/DDBJ databases">
        <title>Genomic Encyclopedia of Type Strains, Phase III (KMG-III): the genomes of soil and plant-associated and newly described type strains.</title>
        <authorList>
            <person name="Whitman W."/>
        </authorList>
    </citation>
    <scope>NUCLEOTIDE SEQUENCE [LARGE SCALE GENOMIC DNA]</scope>
    <source>
        <strain evidence="9 10">CECT 7287</strain>
    </source>
</reference>
<keyword evidence="2 7" id="KW-0813">Transport</keyword>
<sequence length="295" mass="33225">MEKIKNALFQIVNTGMLLLFSLSCIYPFYYIIINSMSNPVEIANGVYFFPKDITWAAYQQLSHIPNLYHSVFVSVARTIVGTVLTVLSCAFVGYLVTKKLMPCRKWIYRFIIFTMFFNSGLIPWYMVMKELHLKNNFLLYVLPTMISAFFIILIKTYIESLPTSLEESAEVDGADTFTIFAKIIFPLSLPIVACIAVFTAVNQWNSWADNLYLVSDSRLDTLQLLLYRNLQSNMASVLQSSSNSNAAASLSSSVQVTATSIKHAMTVITVLPILVVYPLMQKYFVKGIMLGAVKG</sequence>
<dbReference type="SUPFAM" id="SSF161098">
    <property type="entry name" value="MetI-like"/>
    <property type="match status" value="1"/>
</dbReference>